<dbReference type="PRINTS" id="PR00598">
    <property type="entry name" value="HTHMARR"/>
</dbReference>
<evidence type="ECO:0000256" key="4">
    <source>
        <dbReference type="ARBA" id="ARBA00023125"/>
    </source>
</evidence>
<dbReference type="PATRIC" id="fig|1341156.4.peg.2269"/>
<name>A0A011VWK0_RUMAL</name>
<evidence type="ECO:0000313" key="8">
    <source>
        <dbReference type="Proteomes" id="UP000021369"/>
    </source>
</evidence>
<comment type="subcellular location">
    <subcellularLocation>
        <location evidence="1">Cytoplasm</location>
    </subcellularLocation>
</comment>
<dbReference type="EMBL" id="JEOB01000003">
    <property type="protein sequence ID" value="EXM38963.1"/>
    <property type="molecule type" value="Genomic_DNA"/>
</dbReference>
<feature type="domain" description="HTH marR-type" evidence="6">
    <location>
        <begin position="11"/>
        <end position="141"/>
    </location>
</feature>
<sequence>MSDKYEAIRLRNQLCFPLYLCAKEVTRKYTPLLEDLDLTYTQYVVMMFLWEQDGCTVHQIGDTLMLDPSTLTPLLKKLESKGYISRTRSETDERSLNIVLTEKGSALKDKALSVPEQMRCCIGLTPEEGAVLGGLIMKILRNIESTEKE</sequence>
<keyword evidence="8" id="KW-1185">Reference proteome</keyword>
<gene>
    <name evidence="7" type="ORF">RASY3_11665</name>
</gene>
<keyword evidence="4" id="KW-0238">DNA-binding</keyword>
<dbReference type="Gene3D" id="1.10.10.10">
    <property type="entry name" value="Winged helix-like DNA-binding domain superfamily/Winged helix DNA-binding domain"/>
    <property type="match status" value="1"/>
</dbReference>
<evidence type="ECO:0000259" key="6">
    <source>
        <dbReference type="PROSITE" id="PS50995"/>
    </source>
</evidence>
<reference evidence="7 8" key="1">
    <citation type="submission" date="2013-06" db="EMBL/GenBank/DDBJ databases">
        <title>Rumen cellulosomics: divergent fiber-degrading strategies revealed by comparative genome-wide analysis of six Ruminococcal strains.</title>
        <authorList>
            <person name="Dassa B."/>
            <person name="Borovok I."/>
            <person name="Lamed R."/>
            <person name="Flint H."/>
            <person name="Yeoman C.J."/>
            <person name="White B."/>
            <person name="Bayer E.A."/>
        </authorList>
    </citation>
    <scope>NUCLEOTIDE SEQUENCE [LARGE SCALE GENOMIC DNA]</scope>
    <source>
        <strain evidence="7 8">SY3</strain>
    </source>
</reference>
<dbReference type="RefSeq" id="WP_024858329.1">
    <property type="nucleotide sequence ID" value="NZ_JEOB01000003.1"/>
</dbReference>
<evidence type="ECO:0000256" key="2">
    <source>
        <dbReference type="ARBA" id="ARBA00022490"/>
    </source>
</evidence>
<dbReference type="InterPro" id="IPR036388">
    <property type="entry name" value="WH-like_DNA-bd_sf"/>
</dbReference>
<dbReference type="PROSITE" id="PS50995">
    <property type="entry name" value="HTH_MARR_2"/>
    <property type="match status" value="1"/>
</dbReference>
<dbReference type="GO" id="GO:0003677">
    <property type="term" value="F:DNA binding"/>
    <property type="evidence" value="ECO:0007669"/>
    <property type="project" value="UniProtKB-KW"/>
</dbReference>
<evidence type="ECO:0000256" key="3">
    <source>
        <dbReference type="ARBA" id="ARBA00023015"/>
    </source>
</evidence>
<comment type="caution">
    <text evidence="7">The sequence shown here is derived from an EMBL/GenBank/DDBJ whole genome shotgun (WGS) entry which is preliminary data.</text>
</comment>
<dbReference type="InterPro" id="IPR000835">
    <property type="entry name" value="HTH_MarR-typ"/>
</dbReference>
<dbReference type="InterPro" id="IPR036390">
    <property type="entry name" value="WH_DNA-bd_sf"/>
</dbReference>
<dbReference type="GO" id="GO:0005737">
    <property type="term" value="C:cytoplasm"/>
    <property type="evidence" value="ECO:0007669"/>
    <property type="project" value="UniProtKB-SubCell"/>
</dbReference>
<keyword evidence="3" id="KW-0805">Transcription regulation</keyword>
<accession>A0A011VWK0</accession>
<evidence type="ECO:0000256" key="5">
    <source>
        <dbReference type="ARBA" id="ARBA00023163"/>
    </source>
</evidence>
<dbReference type="OrthoDB" id="9806864at2"/>
<dbReference type="PANTHER" id="PTHR33164">
    <property type="entry name" value="TRANSCRIPTIONAL REGULATOR, MARR FAMILY"/>
    <property type="match status" value="1"/>
</dbReference>
<dbReference type="SMART" id="SM00347">
    <property type="entry name" value="HTH_MARR"/>
    <property type="match status" value="1"/>
</dbReference>
<dbReference type="InterPro" id="IPR039422">
    <property type="entry name" value="MarR/SlyA-like"/>
</dbReference>
<dbReference type="PANTHER" id="PTHR33164:SF5">
    <property type="entry name" value="ORGANIC HYDROPEROXIDE RESISTANCE TRANSCRIPTIONAL REGULATOR"/>
    <property type="match status" value="1"/>
</dbReference>
<dbReference type="FunFam" id="1.10.10.10:FF:000163">
    <property type="entry name" value="MarR family transcriptional regulator"/>
    <property type="match status" value="1"/>
</dbReference>
<dbReference type="Proteomes" id="UP000021369">
    <property type="component" value="Unassembled WGS sequence"/>
</dbReference>
<dbReference type="AlphaFoldDB" id="A0A011VWK0"/>
<evidence type="ECO:0000313" key="7">
    <source>
        <dbReference type="EMBL" id="EXM38963.1"/>
    </source>
</evidence>
<dbReference type="GO" id="GO:0003700">
    <property type="term" value="F:DNA-binding transcription factor activity"/>
    <property type="evidence" value="ECO:0007669"/>
    <property type="project" value="InterPro"/>
</dbReference>
<organism evidence="7 8">
    <name type="scientific">Ruminococcus albus SY3</name>
    <dbReference type="NCBI Taxonomy" id="1341156"/>
    <lineage>
        <taxon>Bacteria</taxon>
        <taxon>Bacillati</taxon>
        <taxon>Bacillota</taxon>
        <taxon>Clostridia</taxon>
        <taxon>Eubacteriales</taxon>
        <taxon>Oscillospiraceae</taxon>
        <taxon>Ruminococcus</taxon>
    </lineage>
</organism>
<dbReference type="InterPro" id="IPR055166">
    <property type="entry name" value="Transc_reg_Sar_Rot_HTH"/>
</dbReference>
<dbReference type="Pfam" id="PF22381">
    <property type="entry name" value="Staph_reg_Sar_Rot"/>
    <property type="match status" value="1"/>
</dbReference>
<keyword evidence="5" id="KW-0804">Transcription</keyword>
<dbReference type="SUPFAM" id="SSF46785">
    <property type="entry name" value="Winged helix' DNA-binding domain"/>
    <property type="match status" value="1"/>
</dbReference>
<keyword evidence="2" id="KW-0963">Cytoplasm</keyword>
<evidence type="ECO:0000256" key="1">
    <source>
        <dbReference type="ARBA" id="ARBA00004496"/>
    </source>
</evidence>
<protein>
    <submittedName>
        <fullName evidence="7">MarR family transcriptional regulator</fullName>
    </submittedName>
</protein>
<proteinExistence type="predicted"/>
<dbReference type="GO" id="GO:0006950">
    <property type="term" value="P:response to stress"/>
    <property type="evidence" value="ECO:0007669"/>
    <property type="project" value="TreeGrafter"/>
</dbReference>